<keyword evidence="2" id="KW-1133">Transmembrane helix</keyword>
<dbReference type="STRING" id="467210.HMPREF1866_02756"/>
<dbReference type="Gene3D" id="2.170.120.30">
    <property type="match status" value="2"/>
</dbReference>
<comment type="caution">
    <text evidence="3">The sequence shown here is derived from an EMBL/GenBank/DDBJ whole genome shotgun (WGS) entry which is preliminary data.</text>
</comment>
<dbReference type="Pfam" id="PF07949">
    <property type="entry name" value="YbbR"/>
    <property type="match status" value="2"/>
</dbReference>
<dbReference type="AlphaFoldDB" id="A0A133ZBL8"/>
<feature type="transmembrane region" description="Helical" evidence="2">
    <location>
        <begin position="7"/>
        <end position="27"/>
    </location>
</feature>
<evidence type="ECO:0000256" key="2">
    <source>
        <dbReference type="SAM" id="Phobius"/>
    </source>
</evidence>
<gene>
    <name evidence="3" type="ORF">HMPREF1866_02756</name>
</gene>
<protein>
    <submittedName>
        <fullName evidence="3">YbbR-like protein</fullName>
    </submittedName>
</protein>
<keyword evidence="4" id="KW-1185">Reference proteome</keyword>
<keyword evidence="2" id="KW-0812">Transmembrane</keyword>
<proteinExistence type="predicted"/>
<dbReference type="PATRIC" id="fig|467210.3.peg.2733"/>
<dbReference type="InterPro" id="IPR053154">
    <property type="entry name" value="c-di-AMP_regulator"/>
</dbReference>
<dbReference type="Gene3D" id="2.170.120.40">
    <property type="entry name" value="YbbR-like domain"/>
    <property type="match status" value="2"/>
</dbReference>
<evidence type="ECO:0000313" key="4">
    <source>
        <dbReference type="Proteomes" id="UP000070394"/>
    </source>
</evidence>
<feature type="region of interest" description="Disordered" evidence="1">
    <location>
        <begin position="407"/>
        <end position="435"/>
    </location>
</feature>
<evidence type="ECO:0000256" key="1">
    <source>
        <dbReference type="SAM" id="MobiDB-lite"/>
    </source>
</evidence>
<name>A0A133ZBL8_9FIRM</name>
<reference evidence="4" key="1">
    <citation type="submission" date="2016-01" db="EMBL/GenBank/DDBJ databases">
        <authorList>
            <person name="Mitreva M."/>
            <person name="Pepin K.H."/>
            <person name="Mihindukulasuriya K.A."/>
            <person name="Fulton R."/>
            <person name="Fronick C."/>
            <person name="O'Laughlin M."/>
            <person name="Miner T."/>
            <person name="Herter B."/>
            <person name="Rosa B.A."/>
            <person name="Cordes M."/>
            <person name="Tomlinson C."/>
            <person name="Wollam A."/>
            <person name="Palsikar V.B."/>
            <person name="Mardis E.R."/>
            <person name="Wilson R.K."/>
        </authorList>
    </citation>
    <scope>NUCLEOTIDE SEQUENCE [LARGE SCALE GENOMIC DNA]</scope>
    <source>
        <strain evidence="4">DNF00896</strain>
    </source>
</reference>
<evidence type="ECO:0000313" key="3">
    <source>
        <dbReference type="EMBL" id="KXB52838.1"/>
    </source>
</evidence>
<dbReference type="RefSeq" id="WP_060932278.1">
    <property type="nucleotide sequence ID" value="NZ_KQ959850.1"/>
</dbReference>
<dbReference type="PANTHER" id="PTHR37804:SF1">
    <property type="entry name" value="CDAA REGULATORY PROTEIN CDAR"/>
    <property type="match status" value="1"/>
</dbReference>
<dbReference type="OrthoDB" id="2111604at2"/>
<dbReference type="PANTHER" id="PTHR37804">
    <property type="entry name" value="CDAA REGULATORY PROTEIN CDAR"/>
    <property type="match status" value="1"/>
</dbReference>
<organism evidence="3 4">
    <name type="scientific">Lachnoanaerobaculum saburreum</name>
    <dbReference type="NCBI Taxonomy" id="467210"/>
    <lineage>
        <taxon>Bacteria</taxon>
        <taxon>Bacillati</taxon>
        <taxon>Bacillota</taxon>
        <taxon>Clostridia</taxon>
        <taxon>Lachnospirales</taxon>
        <taxon>Lachnospiraceae</taxon>
        <taxon>Lachnoanaerobaculum</taxon>
    </lineage>
</organism>
<sequence length="435" mass="45612">MIKTNNLVLKISSLAVAFLVWIIVVNVSNPIVTRNISVPLNVVNANIITDAGKTYSLMGANSVTVSYEVRSRDQSRIAASDFNASIDLGDMYDITGAVPIAVEVVNNKDLIIGAVASKPSIVRVSIEDLQRKEFTLTTKITGTPSDGFSVGEVKLDKTNVVVTGPVSVIGQISQIGVEIDVTGLDSDESGRAELKYFDANGNAFVISDSRVSKSFDNVGYSLVMLNGRTLALNFDVGGTAAQGYKFTGAESATKSIQVRGQPEVLEGLDSITVPASALSVEGATGDVNITVDIKNFLPANVTAVGDTKVNVTLKVEALDKKSLTLTVNDLNIVGAKPGVATNIVPEKITVVVSGLSANLESVTNADLKATLDVSEMNSGSNVGSLKFEPATGLSVDSYTPFEVIIGNHTSEKNEKNETTTAAEQSSTETASSAEN</sequence>
<feature type="compositionally biased region" description="Low complexity" evidence="1">
    <location>
        <begin position="418"/>
        <end position="435"/>
    </location>
</feature>
<dbReference type="EMBL" id="LSDA01000145">
    <property type="protein sequence ID" value="KXB52838.1"/>
    <property type="molecule type" value="Genomic_DNA"/>
</dbReference>
<dbReference type="InterPro" id="IPR012505">
    <property type="entry name" value="YbbR"/>
</dbReference>
<accession>A0A133ZBL8</accession>
<dbReference type="Proteomes" id="UP000070394">
    <property type="component" value="Unassembled WGS sequence"/>
</dbReference>
<keyword evidence="2" id="KW-0472">Membrane</keyword>